<sequence length="150" mass="16673">MVSSALWSPQPIPPQQQPSVQRHGHSPRHRDDLLVHHAYPHRCTRELLPAGAHRCGRHGVRKTEQRQLLNATTSTGVCHRITPDRERCRNRMNGPTRSHQLHRDHTEHENDRNGANGQPAVRVSDLLHRHPAAAVTASPNGSGDTASDGP</sequence>
<proteinExistence type="predicted"/>
<evidence type="ECO:0000256" key="1">
    <source>
        <dbReference type="SAM" id="MobiDB-lite"/>
    </source>
</evidence>
<organism evidence="2 3">
    <name type="scientific">[Candida] subhashii</name>
    <dbReference type="NCBI Taxonomy" id="561895"/>
    <lineage>
        <taxon>Eukaryota</taxon>
        <taxon>Fungi</taxon>
        <taxon>Dikarya</taxon>
        <taxon>Ascomycota</taxon>
        <taxon>Saccharomycotina</taxon>
        <taxon>Pichiomycetes</taxon>
        <taxon>Debaryomycetaceae</taxon>
        <taxon>Spathaspora</taxon>
    </lineage>
</organism>
<evidence type="ECO:0000313" key="3">
    <source>
        <dbReference type="Proteomes" id="UP000694255"/>
    </source>
</evidence>
<protein>
    <submittedName>
        <fullName evidence="2">Uncharacterized protein</fullName>
    </submittedName>
</protein>
<geneLocation type="mitochondrion" evidence="2"/>
<feature type="compositionally biased region" description="Basic and acidic residues" evidence="1">
    <location>
        <begin position="101"/>
        <end position="112"/>
    </location>
</feature>
<keyword evidence="2" id="KW-0496">Mitochondrion</keyword>
<dbReference type="Proteomes" id="UP000694255">
    <property type="component" value="Mitochondrion MT"/>
</dbReference>
<reference evidence="2 3" key="1">
    <citation type="journal article" date="2021" name="DNA Res.">
        <title>Genome analysis of Candida subhashii reveals its hybrid nature and dual mitochondrial genome conformations.</title>
        <authorList>
            <person name="Mixao V."/>
            <person name="Hegedusova E."/>
            <person name="Saus E."/>
            <person name="Pryszcz L.P."/>
            <person name="Cillingova A."/>
            <person name="Nosek J."/>
            <person name="Gabaldon T."/>
        </authorList>
    </citation>
    <scope>NUCLEOTIDE SEQUENCE [LARGE SCALE GENOMIC DNA]</scope>
    <source>
        <strain evidence="2 3">CBS 10753</strain>
    </source>
</reference>
<accession>A0A8J5V3J5</accession>
<name>A0A8J5V3J5_9ASCO</name>
<feature type="region of interest" description="Disordered" evidence="1">
    <location>
        <begin position="1"/>
        <end position="28"/>
    </location>
</feature>
<evidence type="ECO:0000313" key="2">
    <source>
        <dbReference type="EMBL" id="KAG7666290.1"/>
    </source>
</evidence>
<keyword evidence="3" id="KW-1185">Reference proteome</keyword>
<dbReference type="AlphaFoldDB" id="A0A8J5V3J5"/>
<comment type="caution">
    <text evidence="2">The sequence shown here is derived from an EMBL/GenBank/DDBJ whole genome shotgun (WGS) entry which is preliminary data.</text>
</comment>
<feature type="compositionally biased region" description="Polar residues" evidence="1">
    <location>
        <begin position="137"/>
        <end position="150"/>
    </location>
</feature>
<gene>
    <name evidence="2" type="ORF">J8A68_000004</name>
</gene>
<dbReference type="EMBL" id="JAGSYN010000023">
    <property type="protein sequence ID" value="KAG7666290.1"/>
    <property type="molecule type" value="Genomic_DNA"/>
</dbReference>
<feature type="region of interest" description="Disordered" evidence="1">
    <location>
        <begin position="88"/>
        <end position="150"/>
    </location>
</feature>